<evidence type="ECO:0000313" key="5">
    <source>
        <dbReference type="Proteomes" id="UP000201613"/>
    </source>
</evidence>
<comment type="similarity">
    <text evidence="1">Belongs to the DinB family.</text>
</comment>
<gene>
    <name evidence="4" type="ORF">LOM8899_00772</name>
</gene>
<dbReference type="AlphaFoldDB" id="A0A238LB55"/>
<evidence type="ECO:0000256" key="3">
    <source>
        <dbReference type="PIRSR" id="PIRSR607837-1"/>
    </source>
</evidence>
<dbReference type="PANTHER" id="PTHR37302:SF3">
    <property type="entry name" value="DAMAGE-INDUCIBLE PROTEIN DINB"/>
    <property type="match status" value="1"/>
</dbReference>
<proteinExistence type="inferred from homology"/>
<protein>
    <submittedName>
        <fullName evidence="4">DinB family protein</fullName>
    </submittedName>
</protein>
<feature type="binding site" evidence="3">
    <location>
        <position position="131"/>
    </location>
    <ligand>
        <name>a divalent metal cation</name>
        <dbReference type="ChEBI" id="CHEBI:60240"/>
    </ligand>
</feature>
<feature type="binding site" evidence="3">
    <location>
        <position position="47"/>
    </location>
    <ligand>
        <name>a divalent metal cation</name>
        <dbReference type="ChEBI" id="CHEBI:60240"/>
    </ligand>
</feature>
<sequence>MGPLQSMARNNAWANEVLSSACARLSAEAFDAPRSGFFGSIRATLTHIFEVDLYYLDALEEGGRGRSVFDTTGSTIAAPDLGTLQKLADRRLVRFCDDLSDADLERTVITDRADGPRAERIGDLLLHLFQHQIHHRGQAHAMLSGTEVPPPQLDDFYLAFGRAPAAQAWLDYTSKEPSDVS</sequence>
<dbReference type="SUPFAM" id="SSF109854">
    <property type="entry name" value="DinB/YfiT-like putative metalloenzymes"/>
    <property type="match status" value="1"/>
</dbReference>
<evidence type="ECO:0000256" key="2">
    <source>
        <dbReference type="ARBA" id="ARBA00022723"/>
    </source>
</evidence>
<evidence type="ECO:0000256" key="1">
    <source>
        <dbReference type="ARBA" id="ARBA00008635"/>
    </source>
</evidence>
<organism evidence="4 5">
    <name type="scientific">Flavimaricola marinus</name>
    <dbReference type="NCBI Taxonomy" id="1819565"/>
    <lineage>
        <taxon>Bacteria</taxon>
        <taxon>Pseudomonadati</taxon>
        <taxon>Pseudomonadota</taxon>
        <taxon>Alphaproteobacteria</taxon>
        <taxon>Rhodobacterales</taxon>
        <taxon>Paracoccaceae</taxon>
        <taxon>Flavimaricola</taxon>
    </lineage>
</organism>
<dbReference type="InterPro" id="IPR007837">
    <property type="entry name" value="DinB"/>
</dbReference>
<dbReference type="EMBL" id="FXZK01000001">
    <property type="protein sequence ID" value="SMY06644.1"/>
    <property type="molecule type" value="Genomic_DNA"/>
</dbReference>
<accession>A0A238LB55</accession>
<keyword evidence="2 3" id="KW-0479">Metal-binding</keyword>
<dbReference type="Proteomes" id="UP000201613">
    <property type="component" value="Unassembled WGS sequence"/>
</dbReference>
<dbReference type="PANTHER" id="PTHR37302">
    <property type="entry name" value="SLR1116 PROTEIN"/>
    <property type="match status" value="1"/>
</dbReference>
<dbReference type="OrthoDB" id="9807509at2"/>
<feature type="binding site" evidence="3">
    <location>
        <position position="135"/>
    </location>
    <ligand>
        <name>a divalent metal cation</name>
        <dbReference type="ChEBI" id="CHEBI:60240"/>
    </ligand>
</feature>
<evidence type="ECO:0000313" key="4">
    <source>
        <dbReference type="EMBL" id="SMY06644.1"/>
    </source>
</evidence>
<name>A0A238LB55_9RHOB</name>
<keyword evidence="5" id="KW-1185">Reference proteome</keyword>
<dbReference type="InterPro" id="IPR034660">
    <property type="entry name" value="DinB/YfiT-like"/>
</dbReference>
<dbReference type="Pfam" id="PF05163">
    <property type="entry name" value="DinB"/>
    <property type="match status" value="1"/>
</dbReference>
<dbReference type="GO" id="GO:0046872">
    <property type="term" value="F:metal ion binding"/>
    <property type="evidence" value="ECO:0007669"/>
    <property type="project" value="UniProtKB-KW"/>
</dbReference>
<reference evidence="5" key="1">
    <citation type="submission" date="2017-05" db="EMBL/GenBank/DDBJ databases">
        <authorList>
            <person name="Rodrigo-Torres L."/>
            <person name="Arahal R. D."/>
            <person name="Lucena T."/>
        </authorList>
    </citation>
    <scope>NUCLEOTIDE SEQUENCE [LARGE SCALE GENOMIC DNA]</scope>
    <source>
        <strain evidence="5">CECT 8899</strain>
    </source>
</reference>
<dbReference type="Gene3D" id="1.20.120.450">
    <property type="entry name" value="dinb family like domain"/>
    <property type="match status" value="1"/>
</dbReference>